<name>A0A4Y7TS60_COPMI</name>
<accession>A0A4Y7TS60</accession>
<evidence type="ECO:0000256" key="1">
    <source>
        <dbReference type="SAM" id="MobiDB-lite"/>
    </source>
</evidence>
<dbReference type="AlphaFoldDB" id="A0A4Y7TS60"/>
<reference evidence="2 3" key="1">
    <citation type="journal article" date="2019" name="Nat. Ecol. Evol.">
        <title>Megaphylogeny resolves global patterns of mushroom evolution.</title>
        <authorList>
            <person name="Varga T."/>
            <person name="Krizsan K."/>
            <person name="Foldi C."/>
            <person name="Dima B."/>
            <person name="Sanchez-Garcia M."/>
            <person name="Sanchez-Ramirez S."/>
            <person name="Szollosi G.J."/>
            <person name="Szarkandi J.G."/>
            <person name="Papp V."/>
            <person name="Albert L."/>
            <person name="Andreopoulos W."/>
            <person name="Angelini C."/>
            <person name="Antonin V."/>
            <person name="Barry K.W."/>
            <person name="Bougher N.L."/>
            <person name="Buchanan P."/>
            <person name="Buyck B."/>
            <person name="Bense V."/>
            <person name="Catcheside P."/>
            <person name="Chovatia M."/>
            <person name="Cooper J."/>
            <person name="Damon W."/>
            <person name="Desjardin D."/>
            <person name="Finy P."/>
            <person name="Geml J."/>
            <person name="Haridas S."/>
            <person name="Hughes K."/>
            <person name="Justo A."/>
            <person name="Karasinski D."/>
            <person name="Kautmanova I."/>
            <person name="Kiss B."/>
            <person name="Kocsube S."/>
            <person name="Kotiranta H."/>
            <person name="LaButti K.M."/>
            <person name="Lechner B.E."/>
            <person name="Liimatainen K."/>
            <person name="Lipzen A."/>
            <person name="Lukacs Z."/>
            <person name="Mihaltcheva S."/>
            <person name="Morgado L.N."/>
            <person name="Niskanen T."/>
            <person name="Noordeloos M.E."/>
            <person name="Ohm R.A."/>
            <person name="Ortiz-Santana B."/>
            <person name="Ovrebo C."/>
            <person name="Racz N."/>
            <person name="Riley R."/>
            <person name="Savchenko A."/>
            <person name="Shiryaev A."/>
            <person name="Soop K."/>
            <person name="Spirin V."/>
            <person name="Szebenyi C."/>
            <person name="Tomsovsky M."/>
            <person name="Tulloss R.E."/>
            <person name="Uehling J."/>
            <person name="Grigoriev I.V."/>
            <person name="Vagvolgyi C."/>
            <person name="Papp T."/>
            <person name="Martin F.M."/>
            <person name="Miettinen O."/>
            <person name="Hibbett D.S."/>
            <person name="Nagy L.G."/>
        </authorList>
    </citation>
    <scope>NUCLEOTIDE SEQUENCE [LARGE SCALE GENOMIC DNA]</scope>
    <source>
        <strain evidence="2 3">FP101781</strain>
    </source>
</reference>
<sequence>MHSHSPRHPATSFVASPILPSHPFCTPCHAMPYAYPAPPRHAQPAPRLEVQPPTRLDSTMTKSTSTSTTPSDDGSKA</sequence>
<comment type="caution">
    <text evidence="2">The sequence shown here is derived from an EMBL/GenBank/DDBJ whole genome shotgun (WGS) entry which is preliminary data.</text>
</comment>
<evidence type="ECO:0000313" key="2">
    <source>
        <dbReference type="EMBL" id="TEB37027.1"/>
    </source>
</evidence>
<feature type="region of interest" description="Disordered" evidence="1">
    <location>
        <begin position="33"/>
        <end position="77"/>
    </location>
</feature>
<dbReference type="EMBL" id="QPFP01000005">
    <property type="protein sequence ID" value="TEB37027.1"/>
    <property type="molecule type" value="Genomic_DNA"/>
</dbReference>
<gene>
    <name evidence="2" type="ORF">FA13DRAFT_1727374</name>
</gene>
<organism evidence="2 3">
    <name type="scientific">Coprinellus micaceus</name>
    <name type="common">Glistening ink-cap mushroom</name>
    <name type="synonym">Coprinus micaceus</name>
    <dbReference type="NCBI Taxonomy" id="71717"/>
    <lineage>
        <taxon>Eukaryota</taxon>
        <taxon>Fungi</taxon>
        <taxon>Dikarya</taxon>
        <taxon>Basidiomycota</taxon>
        <taxon>Agaricomycotina</taxon>
        <taxon>Agaricomycetes</taxon>
        <taxon>Agaricomycetidae</taxon>
        <taxon>Agaricales</taxon>
        <taxon>Agaricineae</taxon>
        <taxon>Psathyrellaceae</taxon>
        <taxon>Coprinellus</taxon>
    </lineage>
</organism>
<evidence type="ECO:0000313" key="3">
    <source>
        <dbReference type="Proteomes" id="UP000298030"/>
    </source>
</evidence>
<feature type="compositionally biased region" description="Low complexity" evidence="1">
    <location>
        <begin position="57"/>
        <end position="77"/>
    </location>
</feature>
<proteinExistence type="predicted"/>
<dbReference type="Proteomes" id="UP000298030">
    <property type="component" value="Unassembled WGS sequence"/>
</dbReference>
<keyword evidence="3" id="KW-1185">Reference proteome</keyword>
<protein>
    <submittedName>
        <fullName evidence="2">Uncharacterized protein</fullName>
    </submittedName>
</protein>